<comment type="caution">
    <text evidence="3">The sequence shown here is derived from an EMBL/GenBank/DDBJ whole genome shotgun (WGS) entry which is preliminary data.</text>
</comment>
<accession>A0A9D5M2I0</accession>
<organism evidence="3 4">
    <name type="scientific">Ructibacterium gallinarum</name>
    <dbReference type="NCBI Taxonomy" id="2779355"/>
    <lineage>
        <taxon>Bacteria</taxon>
        <taxon>Bacillati</taxon>
        <taxon>Bacillota</taxon>
        <taxon>Clostridia</taxon>
        <taxon>Eubacteriales</taxon>
        <taxon>Oscillospiraceae</taxon>
        <taxon>Ructibacterium</taxon>
    </lineage>
</organism>
<keyword evidence="1" id="KW-0472">Membrane</keyword>
<sequence length="283" mass="32880">MAEMIKTIFLLSCVGTGFILLLILLKPWTVKNFPARWQYFAWLAVTIFMLFPIWKLVPAKEAQKLTPYFPSVQIAQNTVFQNSEETPATGMDEALMDIQENTMQQKNIRIYDLVFCVWLCGVILFLAFSFSSYAVFLVHKKKNSVELEKSQLVEEIRQELHIRRNIKIRISSDTASPMLAGVFSPVIYVPEKALDGTAQRMVFRHELIHYKHKDLIWKWFSLMVNAVHWFNPFAYLLSANISEACEVACDMAVIRGLTEQEQKEYMNTILDLVQNKKRRENNA</sequence>
<dbReference type="PANTHER" id="PTHR34978:SF3">
    <property type="entry name" value="SLR0241 PROTEIN"/>
    <property type="match status" value="1"/>
</dbReference>
<keyword evidence="4" id="KW-1185">Reference proteome</keyword>
<dbReference type="InterPro" id="IPR008756">
    <property type="entry name" value="Peptidase_M56"/>
</dbReference>
<dbReference type="EMBL" id="JADCKB010000004">
    <property type="protein sequence ID" value="MBE5039425.1"/>
    <property type="molecule type" value="Genomic_DNA"/>
</dbReference>
<dbReference type="PANTHER" id="PTHR34978">
    <property type="entry name" value="POSSIBLE SENSOR-TRANSDUCER PROTEIN BLAR"/>
    <property type="match status" value="1"/>
</dbReference>
<dbReference type="AlphaFoldDB" id="A0A9D5M2I0"/>
<protein>
    <recommendedName>
        <fullName evidence="2">Peptidase M56 domain-containing protein</fullName>
    </recommendedName>
</protein>
<gene>
    <name evidence="3" type="ORF">INF28_02975</name>
</gene>
<reference evidence="3" key="1">
    <citation type="submission" date="2020-10" db="EMBL/GenBank/DDBJ databases">
        <title>ChiBAC.</title>
        <authorList>
            <person name="Zenner C."/>
            <person name="Hitch T.C.A."/>
            <person name="Clavel T."/>
        </authorList>
    </citation>
    <scope>NUCLEOTIDE SEQUENCE</scope>
    <source>
        <strain evidence="3">DSM 107454</strain>
    </source>
</reference>
<keyword evidence="1" id="KW-1133">Transmembrane helix</keyword>
<evidence type="ECO:0000259" key="2">
    <source>
        <dbReference type="Pfam" id="PF05569"/>
    </source>
</evidence>
<dbReference type="Pfam" id="PF05569">
    <property type="entry name" value="Peptidase_M56"/>
    <property type="match status" value="1"/>
</dbReference>
<proteinExistence type="predicted"/>
<name>A0A9D5M2I0_9FIRM</name>
<evidence type="ECO:0000313" key="4">
    <source>
        <dbReference type="Proteomes" id="UP000806542"/>
    </source>
</evidence>
<feature type="domain" description="Peptidase M56" evidence="2">
    <location>
        <begin position="9"/>
        <end position="280"/>
    </location>
</feature>
<keyword evidence="1" id="KW-0812">Transmembrane</keyword>
<dbReference type="CDD" id="cd07341">
    <property type="entry name" value="M56_BlaR1_MecR1_like"/>
    <property type="match status" value="1"/>
</dbReference>
<evidence type="ECO:0000313" key="3">
    <source>
        <dbReference type="EMBL" id="MBE5039425.1"/>
    </source>
</evidence>
<feature type="transmembrane region" description="Helical" evidence="1">
    <location>
        <begin position="7"/>
        <end position="25"/>
    </location>
</feature>
<dbReference type="InterPro" id="IPR052173">
    <property type="entry name" value="Beta-lactam_resp_regulator"/>
</dbReference>
<evidence type="ECO:0000256" key="1">
    <source>
        <dbReference type="SAM" id="Phobius"/>
    </source>
</evidence>
<feature type="transmembrane region" description="Helical" evidence="1">
    <location>
        <begin position="37"/>
        <end position="57"/>
    </location>
</feature>
<dbReference type="Proteomes" id="UP000806542">
    <property type="component" value="Unassembled WGS sequence"/>
</dbReference>
<dbReference type="RefSeq" id="WP_318961704.1">
    <property type="nucleotide sequence ID" value="NZ_JADCKB010000004.1"/>
</dbReference>
<feature type="transmembrane region" description="Helical" evidence="1">
    <location>
        <begin position="113"/>
        <end position="136"/>
    </location>
</feature>